<keyword evidence="10" id="KW-1185">Reference proteome</keyword>
<evidence type="ECO:0000313" key="9">
    <source>
        <dbReference type="EMBL" id="UYV83507.1"/>
    </source>
</evidence>
<dbReference type="SUPFAM" id="SSF53098">
    <property type="entry name" value="Ribonuclease H-like"/>
    <property type="match status" value="2"/>
</dbReference>
<dbReference type="Pfam" id="PF01351">
    <property type="entry name" value="RNase_HII"/>
    <property type="match status" value="2"/>
</dbReference>
<dbReference type="PROSITE" id="PS51975">
    <property type="entry name" value="RNASE_H_2"/>
    <property type="match status" value="1"/>
</dbReference>
<organism evidence="9 10">
    <name type="scientific">Cordylochernes scorpioides</name>
    <dbReference type="NCBI Taxonomy" id="51811"/>
    <lineage>
        <taxon>Eukaryota</taxon>
        <taxon>Metazoa</taxon>
        <taxon>Ecdysozoa</taxon>
        <taxon>Arthropoda</taxon>
        <taxon>Chelicerata</taxon>
        <taxon>Arachnida</taxon>
        <taxon>Pseudoscorpiones</taxon>
        <taxon>Cheliferoidea</taxon>
        <taxon>Chernetidae</taxon>
        <taxon>Cordylochernes</taxon>
    </lineage>
</organism>
<keyword evidence="4 7" id="KW-0255">Endonuclease</keyword>
<dbReference type="Gene3D" id="1.10.10.460">
    <property type="entry name" value="Ribonuclease hii. Domain 2"/>
    <property type="match status" value="1"/>
</dbReference>
<evidence type="ECO:0000256" key="4">
    <source>
        <dbReference type="ARBA" id="ARBA00022759"/>
    </source>
</evidence>
<reference evidence="9 10" key="1">
    <citation type="submission" date="2022-03" db="EMBL/GenBank/DDBJ databases">
        <title>A chromosomal length assembly of Cordylochernes scorpioides.</title>
        <authorList>
            <person name="Zeh D."/>
            <person name="Zeh J."/>
        </authorList>
    </citation>
    <scope>NUCLEOTIDE SEQUENCE [LARGE SCALE GENOMIC DNA]</scope>
    <source>
        <strain evidence="9">IN4F17</strain>
        <tissue evidence="9">Whole Body</tissue>
    </source>
</reference>
<accession>A0ABY6LTN3</accession>
<dbReference type="Pfam" id="PF17906">
    <property type="entry name" value="HTH_48"/>
    <property type="match status" value="1"/>
</dbReference>
<dbReference type="PANTHER" id="PTHR10954">
    <property type="entry name" value="RIBONUCLEASE H2 SUBUNIT A"/>
    <property type="match status" value="1"/>
</dbReference>
<dbReference type="InterPro" id="IPR001352">
    <property type="entry name" value="RNase_HII/HIII"/>
</dbReference>
<dbReference type="InterPro" id="IPR024567">
    <property type="entry name" value="RNase_HII/HIII_dom"/>
</dbReference>
<protein>
    <recommendedName>
        <fullName evidence="7">Ribonuclease</fullName>
        <ecNumber evidence="7">3.1.26.4</ecNumber>
    </recommendedName>
</protein>
<dbReference type="Gene3D" id="3.30.420.10">
    <property type="entry name" value="Ribonuclease H-like superfamily/Ribonuclease H"/>
    <property type="match status" value="2"/>
</dbReference>
<dbReference type="Proteomes" id="UP001235939">
    <property type="component" value="Chromosome 23"/>
</dbReference>
<evidence type="ECO:0000256" key="3">
    <source>
        <dbReference type="ARBA" id="ARBA00022723"/>
    </source>
</evidence>
<comment type="caution">
    <text evidence="6">Lacks conserved residue(s) required for the propagation of feature annotation.</text>
</comment>
<evidence type="ECO:0000256" key="7">
    <source>
        <dbReference type="RuleBase" id="RU003515"/>
    </source>
</evidence>
<dbReference type="EMBL" id="CP092885">
    <property type="protein sequence ID" value="UYV83507.1"/>
    <property type="molecule type" value="Genomic_DNA"/>
</dbReference>
<keyword evidence="3" id="KW-0479">Metal-binding</keyword>
<dbReference type="InterPro" id="IPR041426">
    <property type="entry name" value="Mos1_HTH"/>
</dbReference>
<evidence type="ECO:0000256" key="1">
    <source>
        <dbReference type="ARBA" id="ARBA00000077"/>
    </source>
</evidence>
<proteinExistence type="inferred from homology"/>
<comment type="function">
    <text evidence="7">Endonuclease that specifically degrades the RNA of RNA-DNA hybrids.</text>
</comment>
<evidence type="ECO:0000256" key="2">
    <source>
        <dbReference type="ARBA" id="ARBA00022722"/>
    </source>
</evidence>
<dbReference type="InterPro" id="IPR023160">
    <property type="entry name" value="RNase_HII_hlx-loop-hlx_cap_dom"/>
</dbReference>
<dbReference type="Gene3D" id="1.10.10.1450">
    <property type="match status" value="1"/>
</dbReference>
<comment type="catalytic activity">
    <reaction evidence="1 7">
        <text>Endonucleolytic cleavage to 5'-phosphomonoester.</text>
        <dbReference type="EC" id="3.1.26.4"/>
    </reaction>
</comment>
<name>A0ABY6LTN3_9ARAC</name>
<dbReference type="CDD" id="cd07181">
    <property type="entry name" value="RNase_HII_eukaryota_like"/>
    <property type="match status" value="1"/>
</dbReference>
<evidence type="ECO:0000256" key="5">
    <source>
        <dbReference type="ARBA" id="ARBA00022801"/>
    </source>
</evidence>
<comment type="similarity">
    <text evidence="7">Belongs to the RNase HII family.</text>
</comment>
<gene>
    <name evidence="9" type="ORF">LAZ67_23001261</name>
</gene>
<feature type="domain" description="RNase H type-2" evidence="8">
    <location>
        <begin position="83"/>
        <end position="421"/>
    </location>
</feature>
<evidence type="ECO:0000313" key="10">
    <source>
        <dbReference type="Proteomes" id="UP001235939"/>
    </source>
</evidence>
<keyword evidence="2 7" id="KW-0540">Nuclease</keyword>
<sequence>MSVFALKSYSGELVKYPFFNQERLTTYSFRAVGTRQRGESCVSTTKKTSHSGILKIHETDSVIIVLGSVWSEMISLSNLVNVSSNVISQNYLHVECAGPMVYGATYCPISHLDKLKELGFADSKTLNEKQREDLFGVVQGAEDFMGWLVDILSPSTISNNMLQREKYSLNAISHDSAIGLIQSVLDSGVNLTEHVCGFRKIQIVENFWSPWKMAISEPKSAHLREVLFFAFNWKKSATEAHRMLEEVYGDHALKSQCDRWFKKFQSGDFELDNEPREKPPQKFEDADLQALLDEDSTQTQEKLAKQLQVYLDTVGPPDKYQSMLEKIFPGLSITVAKKADSTYPIVSAASICAKVTRDLALKTWRFQEGDQFKDLAYGSGYPNDPVTTGFLKKMVNPVFGFPQLVRFSWSTADKILEAQASPVTWDEDEETNGTAAGVPSITSFFSQFSNKSKDGVKKKPTKVHPYFKDRALHQVHHF</sequence>
<keyword evidence="5 7" id="KW-0378">Hydrolase</keyword>
<dbReference type="InterPro" id="IPR036397">
    <property type="entry name" value="RNaseH_sf"/>
</dbReference>
<evidence type="ECO:0000256" key="6">
    <source>
        <dbReference type="PROSITE-ProRule" id="PRU01319"/>
    </source>
</evidence>
<dbReference type="InterPro" id="IPR012337">
    <property type="entry name" value="RNaseH-like_sf"/>
</dbReference>
<evidence type="ECO:0000259" key="8">
    <source>
        <dbReference type="PROSITE" id="PS51975"/>
    </source>
</evidence>
<dbReference type="PANTHER" id="PTHR10954:SF7">
    <property type="entry name" value="RIBONUCLEASE H2 SUBUNIT A"/>
    <property type="match status" value="1"/>
</dbReference>
<dbReference type="EC" id="3.1.26.4" evidence="7"/>